<organism evidence="7 8">
    <name type="scientific">Nocardioides gansuensis</name>
    <dbReference type="NCBI Taxonomy" id="2138300"/>
    <lineage>
        <taxon>Bacteria</taxon>
        <taxon>Bacillati</taxon>
        <taxon>Actinomycetota</taxon>
        <taxon>Actinomycetes</taxon>
        <taxon>Propionibacteriales</taxon>
        <taxon>Nocardioidaceae</taxon>
        <taxon>Nocardioides</taxon>
    </lineage>
</organism>
<proteinExistence type="predicted"/>
<evidence type="ECO:0000313" key="8">
    <source>
        <dbReference type="Proteomes" id="UP000246018"/>
    </source>
</evidence>
<dbReference type="SUPFAM" id="SSF46689">
    <property type="entry name" value="Homeodomain-like"/>
    <property type="match status" value="1"/>
</dbReference>
<evidence type="ECO:0000313" key="7">
    <source>
        <dbReference type="EMBL" id="PVG81918.1"/>
    </source>
</evidence>
<feature type="domain" description="HTH tetR-type" evidence="6">
    <location>
        <begin position="2"/>
        <end position="62"/>
    </location>
</feature>
<dbReference type="EMBL" id="QDGZ01000006">
    <property type="protein sequence ID" value="PVG81918.1"/>
    <property type="molecule type" value="Genomic_DNA"/>
</dbReference>
<dbReference type="Pfam" id="PF13977">
    <property type="entry name" value="TetR_C_6"/>
    <property type="match status" value="1"/>
</dbReference>
<keyword evidence="8" id="KW-1185">Reference proteome</keyword>
<dbReference type="PROSITE" id="PS50977">
    <property type="entry name" value="HTH_TETR_2"/>
    <property type="match status" value="1"/>
</dbReference>
<evidence type="ECO:0000256" key="2">
    <source>
        <dbReference type="ARBA" id="ARBA00023015"/>
    </source>
</evidence>
<evidence type="ECO:0000256" key="1">
    <source>
        <dbReference type="ARBA" id="ARBA00022491"/>
    </source>
</evidence>
<keyword evidence="2" id="KW-0805">Transcription regulation</keyword>
<name>A0A2T8F866_9ACTN</name>
<feature type="DNA-binding region" description="H-T-H motif" evidence="5">
    <location>
        <begin position="25"/>
        <end position="44"/>
    </location>
</feature>
<keyword evidence="1" id="KW-0678">Repressor</keyword>
<dbReference type="RefSeq" id="WP_116572986.1">
    <property type="nucleotide sequence ID" value="NZ_QDGZ01000006.1"/>
</dbReference>
<dbReference type="PANTHER" id="PTHR30055:SF200">
    <property type="entry name" value="HTH-TYPE TRANSCRIPTIONAL REPRESSOR BDCR"/>
    <property type="match status" value="1"/>
</dbReference>
<dbReference type="GO" id="GO:0000976">
    <property type="term" value="F:transcription cis-regulatory region binding"/>
    <property type="evidence" value="ECO:0007669"/>
    <property type="project" value="TreeGrafter"/>
</dbReference>
<reference evidence="7 8" key="1">
    <citation type="submission" date="2018-04" db="EMBL/GenBank/DDBJ databases">
        <title>Genome of Nocardioides gansuensis WSJ-1.</title>
        <authorList>
            <person name="Wu S."/>
            <person name="Wang G."/>
        </authorList>
    </citation>
    <scope>NUCLEOTIDE SEQUENCE [LARGE SCALE GENOMIC DNA]</scope>
    <source>
        <strain evidence="7 8">WSJ-1</strain>
    </source>
</reference>
<evidence type="ECO:0000256" key="3">
    <source>
        <dbReference type="ARBA" id="ARBA00023125"/>
    </source>
</evidence>
<dbReference type="InterPro" id="IPR039538">
    <property type="entry name" value="BetI_C"/>
</dbReference>
<evidence type="ECO:0000256" key="4">
    <source>
        <dbReference type="ARBA" id="ARBA00023163"/>
    </source>
</evidence>
<dbReference type="AlphaFoldDB" id="A0A2T8F866"/>
<dbReference type="OrthoDB" id="3777289at2"/>
<dbReference type="InterPro" id="IPR009057">
    <property type="entry name" value="Homeodomain-like_sf"/>
</dbReference>
<dbReference type="SUPFAM" id="SSF48498">
    <property type="entry name" value="Tetracyclin repressor-like, C-terminal domain"/>
    <property type="match status" value="1"/>
</dbReference>
<dbReference type="Pfam" id="PF00440">
    <property type="entry name" value="TetR_N"/>
    <property type="match status" value="1"/>
</dbReference>
<accession>A0A2T8F866</accession>
<dbReference type="Gene3D" id="1.10.357.10">
    <property type="entry name" value="Tetracycline Repressor, domain 2"/>
    <property type="match status" value="1"/>
</dbReference>
<dbReference type="InterPro" id="IPR036271">
    <property type="entry name" value="Tet_transcr_reg_TetR-rel_C_sf"/>
</dbReference>
<dbReference type="Proteomes" id="UP000246018">
    <property type="component" value="Unassembled WGS sequence"/>
</dbReference>
<dbReference type="PRINTS" id="PR00455">
    <property type="entry name" value="HTHTETR"/>
</dbReference>
<protein>
    <submittedName>
        <fullName evidence="7">Transcriptional regulator</fullName>
    </submittedName>
</protein>
<evidence type="ECO:0000259" key="6">
    <source>
        <dbReference type="PROSITE" id="PS50977"/>
    </source>
</evidence>
<dbReference type="InterPro" id="IPR050109">
    <property type="entry name" value="HTH-type_TetR-like_transc_reg"/>
</dbReference>
<dbReference type="InterPro" id="IPR001647">
    <property type="entry name" value="HTH_TetR"/>
</dbReference>
<keyword evidence="4" id="KW-0804">Transcription</keyword>
<gene>
    <name evidence="7" type="ORF">DDE18_14510</name>
</gene>
<keyword evidence="3 5" id="KW-0238">DNA-binding</keyword>
<evidence type="ECO:0000256" key="5">
    <source>
        <dbReference type="PROSITE-ProRule" id="PRU00335"/>
    </source>
</evidence>
<sequence>MDRPRERVLEVAWDLLIERGLADLTLAELGRRVDTSPGHLLYYFGSKDELLLETLRWSEEQLWQRWTVMRAEPTPVGERVRAFCELFLPVAPGDPRWLLWIEAWPRVLRVEPLREPYLALDARWHDALAELLAEADVPEPDHLARRICALLDGFSVALALDEEGLTVAEVCDHALALLPAHLTDVSVS</sequence>
<dbReference type="PANTHER" id="PTHR30055">
    <property type="entry name" value="HTH-TYPE TRANSCRIPTIONAL REGULATOR RUTR"/>
    <property type="match status" value="1"/>
</dbReference>
<comment type="caution">
    <text evidence="7">The sequence shown here is derived from an EMBL/GenBank/DDBJ whole genome shotgun (WGS) entry which is preliminary data.</text>
</comment>
<dbReference type="GO" id="GO:0003700">
    <property type="term" value="F:DNA-binding transcription factor activity"/>
    <property type="evidence" value="ECO:0007669"/>
    <property type="project" value="TreeGrafter"/>
</dbReference>